<evidence type="ECO:0000313" key="2">
    <source>
        <dbReference type="Proteomes" id="UP000008075"/>
    </source>
</evidence>
<keyword evidence="2" id="KW-1185">Reference proteome</keyword>
<sequence length="140" mass="16476">MGLCIHFCKGNFPGIFQFFLIRVRTSTDDISDPGKKILHNIYPKNRFPCDDTQIIRDGMAFQCGCCCIFHNRSPFDITSLFSWHSGGLICHLSWLYYLEKLKRETWQAYFATVPYKTTLVLDFIVLYTDDGNYFLIRKYE</sequence>
<dbReference type="EMBL" id="FN667742">
    <property type="protein sequence ID" value="CBJ88852.1"/>
    <property type="molecule type" value="Genomic_DNA"/>
</dbReference>
<accession>D3VKA0</accession>
<dbReference type="KEGG" id="xne:XNC1_0781"/>
<dbReference type="Proteomes" id="UP000008075">
    <property type="component" value="Chromosome"/>
</dbReference>
<evidence type="ECO:0000313" key="1">
    <source>
        <dbReference type="EMBL" id="CBJ88852.1"/>
    </source>
</evidence>
<protein>
    <submittedName>
        <fullName evidence="1">Uncharacterized protein</fullName>
    </submittedName>
</protein>
<proteinExistence type="predicted"/>
<dbReference type="HOGENOM" id="CLU_1834396_0_0_6"/>
<dbReference type="AlphaFoldDB" id="D3VKA0"/>
<organism evidence="1 2">
    <name type="scientific">Xenorhabdus nematophila (strain ATCC 19061 / DSM 3370 / CCUG 14189 / LMG 1036 / NCIMB 9965 / AN6)</name>
    <dbReference type="NCBI Taxonomy" id="406817"/>
    <lineage>
        <taxon>Bacteria</taxon>
        <taxon>Pseudomonadati</taxon>
        <taxon>Pseudomonadota</taxon>
        <taxon>Gammaproteobacteria</taxon>
        <taxon>Enterobacterales</taxon>
        <taxon>Morganellaceae</taxon>
        <taxon>Xenorhabdus</taxon>
    </lineage>
</organism>
<name>D3VKA0_XENNA</name>
<gene>
    <name evidence="1" type="ordered locus">XNC1_0781</name>
</gene>
<dbReference type="STRING" id="406817.XNC1_0781"/>
<reference evidence="1 2" key="1">
    <citation type="journal article" date="2011" name="PLoS ONE">
        <title>The entomopathogenic bacterial endosymbionts xenorhabdus and photorhabdus: convergent lifestyles from divergent genomes.</title>
        <authorList>
            <person name="Chaston J.M."/>
            <person name="Suen G."/>
            <person name="Tucker S.L."/>
            <person name="Andersen A.W."/>
            <person name="Bhasin A."/>
            <person name="Bode E."/>
            <person name="Bode H.B."/>
            <person name="Brachmann A.O."/>
            <person name="Cowles C.E."/>
            <person name="Cowles K.N."/>
            <person name="Darby C."/>
            <person name="de Leon L."/>
            <person name="Drace K."/>
            <person name="Du Z."/>
            <person name="Givaudan A."/>
            <person name="Herbert Tran E.E."/>
            <person name="Jewell K.A."/>
            <person name="Knack J.J."/>
            <person name="Krasomil-Osterfeld K.C."/>
            <person name="Kukor R."/>
            <person name="Lanois A."/>
            <person name="Latreille P."/>
            <person name="Leimgruber N.K."/>
            <person name="Lipke C.M."/>
            <person name="Liu R."/>
            <person name="Lu X."/>
            <person name="Martens E.C."/>
            <person name="Marri P.R."/>
            <person name="Medigue C."/>
            <person name="Menard M.L."/>
            <person name="Miller N.M."/>
            <person name="Morales-Soto N."/>
            <person name="Norton S."/>
            <person name="Ogier J.C."/>
            <person name="Orchard S.S."/>
            <person name="Park D."/>
            <person name="Park Y."/>
            <person name="Qurollo B.A."/>
            <person name="Sugar D.R."/>
            <person name="Richards G.R."/>
            <person name="Rouy Z."/>
            <person name="Slominski B."/>
            <person name="Slominski K."/>
            <person name="Snyder H."/>
            <person name="Tjaden B.C."/>
            <person name="van der Hoeven R."/>
            <person name="Welch R.D."/>
            <person name="Wheeler C."/>
            <person name="Xiang B."/>
            <person name="Barbazuk B."/>
            <person name="Gaudriault S."/>
            <person name="Goodner B."/>
            <person name="Slater S.C."/>
            <person name="Forst S."/>
            <person name="Goldman B.S."/>
            <person name="Goodrich-Blair H."/>
        </authorList>
    </citation>
    <scope>NUCLEOTIDE SEQUENCE [LARGE SCALE GENOMIC DNA]</scope>
    <source>
        <strain evidence="2">ATCC 19061 / DSM 3370 / CCUG 14189 / LMG 1036 / NCIMB 9965 / AN6</strain>
    </source>
</reference>